<keyword evidence="4 6" id="KW-0694">RNA-binding</keyword>
<reference evidence="9" key="1">
    <citation type="journal article" date="2020" name="Stud. Mycol.">
        <title>101 Dothideomycetes genomes: a test case for predicting lifestyles and emergence of pathogens.</title>
        <authorList>
            <person name="Haridas S."/>
            <person name="Albert R."/>
            <person name="Binder M."/>
            <person name="Bloem J."/>
            <person name="Labutti K."/>
            <person name="Salamov A."/>
            <person name="Andreopoulos B."/>
            <person name="Baker S."/>
            <person name="Barry K."/>
            <person name="Bills G."/>
            <person name="Bluhm B."/>
            <person name="Cannon C."/>
            <person name="Castanera R."/>
            <person name="Culley D."/>
            <person name="Daum C."/>
            <person name="Ezra D."/>
            <person name="Gonzalez J."/>
            <person name="Henrissat B."/>
            <person name="Kuo A."/>
            <person name="Liang C."/>
            <person name="Lipzen A."/>
            <person name="Lutzoni F."/>
            <person name="Magnuson J."/>
            <person name="Mondo S."/>
            <person name="Nolan M."/>
            <person name="Ohm R."/>
            <person name="Pangilinan J."/>
            <person name="Park H.-J."/>
            <person name="Ramirez L."/>
            <person name="Alfaro M."/>
            <person name="Sun H."/>
            <person name="Tritt A."/>
            <person name="Yoshinaga Y."/>
            <person name="Zwiers L.-H."/>
            <person name="Turgeon B."/>
            <person name="Goodwin S."/>
            <person name="Spatafora J."/>
            <person name="Crous P."/>
            <person name="Grigoriev I."/>
        </authorList>
    </citation>
    <scope>NUCLEOTIDE SEQUENCE</scope>
    <source>
        <strain evidence="9">CBS 101060</strain>
    </source>
</reference>
<evidence type="ECO:0000256" key="1">
    <source>
        <dbReference type="ARBA" id="ARBA00004123"/>
    </source>
</evidence>
<dbReference type="GO" id="GO:0000178">
    <property type="term" value="C:exosome (RNase complex)"/>
    <property type="evidence" value="ECO:0007669"/>
    <property type="project" value="TreeGrafter"/>
</dbReference>
<dbReference type="InterPro" id="IPR007146">
    <property type="entry name" value="Sas10/Utp3/C1D"/>
</dbReference>
<comment type="subcellular location">
    <subcellularLocation>
        <location evidence="1 6">Nucleus</location>
    </subcellularLocation>
</comment>
<comment type="function">
    <text evidence="6">Required for exosome-dependent processing of pre-rRNA and small nucleolar RNA (snRNA) precursors. Involved in processing of 35S pre-rRNA at the A0, A1 and A2 sites.</text>
</comment>
<evidence type="ECO:0000256" key="3">
    <source>
        <dbReference type="ARBA" id="ARBA00022552"/>
    </source>
</evidence>
<evidence type="ECO:0000256" key="4">
    <source>
        <dbReference type="ARBA" id="ARBA00022884"/>
    </source>
</evidence>
<gene>
    <name evidence="9" type="ORF">M501DRAFT_909905</name>
</gene>
<dbReference type="GO" id="GO:0000460">
    <property type="term" value="P:maturation of 5.8S rRNA"/>
    <property type="evidence" value="ECO:0007669"/>
    <property type="project" value="TreeGrafter"/>
</dbReference>
<dbReference type="Pfam" id="PF04000">
    <property type="entry name" value="Sas10_Utp3"/>
    <property type="match status" value="1"/>
</dbReference>
<proteinExistence type="inferred from homology"/>
<keyword evidence="7" id="KW-0175">Coiled coil</keyword>
<dbReference type="EMBL" id="MU006095">
    <property type="protein sequence ID" value="KAF2838992.1"/>
    <property type="molecule type" value="Genomic_DNA"/>
</dbReference>
<dbReference type="GO" id="GO:0003723">
    <property type="term" value="F:RNA binding"/>
    <property type="evidence" value="ECO:0007669"/>
    <property type="project" value="UniProtKB-UniRule"/>
</dbReference>
<feature type="compositionally biased region" description="Basic and acidic residues" evidence="8">
    <location>
        <begin position="120"/>
        <end position="146"/>
    </location>
</feature>
<dbReference type="GO" id="GO:0010468">
    <property type="term" value="P:regulation of gene expression"/>
    <property type="evidence" value="ECO:0007669"/>
    <property type="project" value="TreeGrafter"/>
</dbReference>
<protein>
    <recommendedName>
        <fullName evidence="6">Exosome complex protein</fullName>
    </recommendedName>
</protein>
<evidence type="ECO:0000313" key="9">
    <source>
        <dbReference type="EMBL" id="KAF2838992.1"/>
    </source>
</evidence>
<evidence type="ECO:0000256" key="2">
    <source>
        <dbReference type="ARBA" id="ARBA00009154"/>
    </source>
</evidence>
<evidence type="ECO:0000256" key="5">
    <source>
        <dbReference type="ARBA" id="ARBA00023242"/>
    </source>
</evidence>
<dbReference type="AlphaFoldDB" id="A0A9P4VRM3"/>
<organism evidence="9 10">
    <name type="scientific">Patellaria atrata CBS 101060</name>
    <dbReference type="NCBI Taxonomy" id="1346257"/>
    <lineage>
        <taxon>Eukaryota</taxon>
        <taxon>Fungi</taxon>
        <taxon>Dikarya</taxon>
        <taxon>Ascomycota</taxon>
        <taxon>Pezizomycotina</taxon>
        <taxon>Dothideomycetes</taxon>
        <taxon>Dothideomycetes incertae sedis</taxon>
        <taxon>Patellariales</taxon>
        <taxon>Patellariaceae</taxon>
        <taxon>Patellaria</taxon>
    </lineage>
</organism>
<dbReference type="PANTHER" id="PTHR15341:SF3">
    <property type="entry name" value="NUCLEAR NUCLEIC ACID-BINDING PROTEIN C1D"/>
    <property type="match status" value="1"/>
</dbReference>
<comment type="caution">
    <text evidence="9">The sequence shown here is derived from an EMBL/GenBank/DDBJ whole genome shotgun (WGS) entry which is preliminary data.</text>
</comment>
<sequence>MDSAELLDLIDELESNIDDLEEALSPVLINPLAKTASKLPLLDKAKLHVLVTYAVESILFSYLRLNGTDAKEHPVFEELTRVRQYFEKIKSVEISGQKPNMVLDRQAAGRFIKAGLSGNDKYDRDRAARQAQEKKAAHLKFEELSKQQHTGKRKAD</sequence>
<evidence type="ECO:0000256" key="8">
    <source>
        <dbReference type="SAM" id="MobiDB-lite"/>
    </source>
</evidence>
<keyword evidence="3 6" id="KW-0698">rRNA processing</keyword>
<feature type="coiled-coil region" evidence="7">
    <location>
        <begin position="3"/>
        <end position="30"/>
    </location>
</feature>
<comment type="similarity">
    <text evidence="2 6">Belongs to the C1D family.</text>
</comment>
<accession>A0A9P4VRM3</accession>
<evidence type="ECO:0000313" key="10">
    <source>
        <dbReference type="Proteomes" id="UP000799429"/>
    </source>
</evidence>
<keyword evidence="10" id="KW-1185">Reference proteome</keyword>
<feature type="region of interest" description="Disordered" evidence="8">
    <location>
        <begin position="116"/>
        <end position="156"/>
    </location>
</feature>
<feature type="non-terminal residue" evidence="9">
    <location>
        <position position="156"/>
    </location>
</feature>
<keyword evidence="5 6" id="KW-0539">Nucleus</keyword>
<dbReference type="Proteomes" id="UP000799429">
    <property type="component" value="Unassembled WGS sequence"/>
</dbReference>
<name>A0A9P4VRM3_9PEZI</name>
<dbReference type="PANTHER" id="PTHR15341">
    <property type="entry name" value="SUN-COR STEROID HORMONE RECEPTOR CO-REPRESSOR"/>
    <property type="match status" value="1"/>
</dbReference>
<dbReference type="OrthoDB" id="1421013at2759"/>
<evidence type="ECO:0000256" key="7">
    <source>
        <dbReference type="SAM" id="Coils"/>
    </source>
</evidence>
<dbReference type="InterPro" id="IPR011082">
    <property type="entry name" value="Exosome-assoc_fac/DNA_repair"/>
</dbReference>
<evidence type="ECO:0000256" key="6">
    <source>
        <dbReference type="RuleBase" id="RU368003"/>
    </source>
</evidence>
<dbReference type="GO" id="GO:0003677">
    <property type="term" value="F:DNA binding"/>
    <property type="evidence" value="ECO:0007669"/>
    <property type="project" value="TreeGrafter"/>
</dbReference>
<dbReference type="GO" id="GO:0005730">
    <property type="term" value="C:nucleolus"/>
    <property type="evidence" value="ECO:0007669"/>
    <property type="project" value="TreeGrafter"/>
</dbReference>